<evidence type="ECO:0000256" key="1">
    <source>
        <dbReference type="ARBA" id="ARBA00001946"/>
    </source>
</evidence>
<dbReference type="PANTHER" id="PTHR11839:SF15">
    <property type="entry name" value="URIDINE DIPHOSPHATE GLUCOSE PYROPHOSPHATASE NUDT14"/>
    <property type="match status" value="1"/>
</dbReference>
<dbReference type="EMBL" id="CP015578">
    <property type="protein sequence ID" value="ARQ97141.1"/>
    <property type="molecule type" value="Genomic_DNA"/>
</dbReference>
<proteinExistence type="predicted"/>
<dbReference type="PROSITE" id="PS51462">
    <property type="entry name" value="NUDIX"/>
    <property type="match status" value="1"/>
</dbReference>
<dbReference type="GeneID" id="46920856"/>
<protein>
    <submittedName>
        <fullName evidence="6">Nudix-type nucleoside diphosphatase</fullName>
    </submittedName>
</protein>
<dbReference type="CDD" id="cd18887">
    <property type="entry name" value="NUDIX_UGPPase_Nudt14"/>
    <property type="match status" value="1"/>
</dbReference>
<evidence type="ECO:0000313" key="6">
    <source>
        <dbReference type="EMBL" id="ARQ97141.1"/>
    </source>
</evidence>
<evidence type="ECO:0000256" key="4">
    <source>
        <dbReference type="PIRSR" id="PIRSR604385-3"/>
    </source>
</evidence>
<dbReference type="Proteomes" id="UP000202031">
    <property type="component" value="Chromosome"/>
</dbReference>
<reference evidence="7" key="1">
    <citation type="journal article" date="2017" name="Genome Biol. Evol.">
        <title>Comparative Genomic Analysis Identifies a Campylobacter Clade Deficient in Selenium Metabolism.</title>
        <authorList>
            <person name="Miller W.G."/>
            <person name="Yee E."/>
            <person name="Lopes B.S."/>
            <person name="Chapman M.H."/>
            <person name="Huynh S."/>
            <person name="Bono J.L."/>
            <person name="Parker C.T."/>
            <person name="Strachan N.J.C."/>
            <person name="Forbes K.J."/>
        </authorList>
    </citation>
    <scope>NUCLEOTIDE SEQUENCE [LARGE SCALE GENOMIC DNA]</scope>
    <source>
        <strain evidence="7">NCTC 13004</strain>
    </source>
</reference>
<feature type="binding site" evidence="3">
    <location>
        <position position="107"/>
    </location>
    <ligand>
        <name>Mg(2+)</name>
        <dbReference type="ChEBI" id="CHEBI:18420"/>
        <label>1</label>
    </ligand>
</feature>
<keyword evidence="3" id="KW-0479">Metal-binding</keyword>
<dbReference type="GO" id="GO:0046872">
    <property type="term" value="F:metal ion binding"/>
    <property type="evidence" value="ECO:0007669"/>
    <property type="project" value="UniProtKB-KW"/>
</dbReference>
<dbReference type="InterPro" id="IPR015797">
    <property type="entry name" value="NUDIX_hydrolase-like_dom_sf"/>
</dbReference>
<comment type="cofactor">
    <cofactor evidence="1 3">
        <name>Mg(2+)</name>
        <dbReference type="ChEBI" id="CHEBI:18420"/>
    </cofactor>
</comment>
<evidence type="ECO:0000256" key="2">
    <source>
        <dbReference type="ARBA" id="ARBA00022801"/>
    </source>
</evidence>
<feature type="binding site" evidence="3">
    <location>
        <position position="87"/>
    </location>
    <ligand>
        <name>Mg(2+)</name>
        <dbReference type="ChEBI" id="CHEBI:18420"/>
        <label>1</label>
    </ligand>
</feature>
<dbReference type="PANTHER" id="PTHR11839">
    <property type="entry name" value="UDP/ADP-SUGAR PYROPHOSPHATASE"/>
    <property type="match status" value="1"/>
</dbReference>
<feature type="short sequence motif" description="Nudix box" evidence="4">
    <location>
        <begin position="88"/>
        <end position="110"/>
    </location>
</feature>
<feature type="binding site" evidence="3">
    <location>
        <position position="154"/>
    </location>
    <ligand>
        <name>Mg(2+)</name>
        <dbReference type="ChEBI" id="CHEBI:18420"/>
        <label>1</label>
    </ligand>
</feature>
<evidence type="ECO:0000259" key="5">
    <source>
        <dbReference type="PROSITE" id="PS51462"/>
    </source>
</evidence>
<dbReference type="RefSeq" id="WP_100590458.1">
    <property type="nucleotide sequence ID" value="NZ_CP015578.1"/>
</dbReference>
<dbReference type="GO" id="GO:0019693">
    <property type="term" value="P:ribose phosphate metabolic process"/>
    <property type="evidence" value="ECO:0007669"/>
    <property type="project" value="TreeGrafter"/>
</dbReference>
<dbReference type="SUPFAM" id="SSF55811">
    <property type="entry name" value="Nudix"/>
    <property type="match status" value="1"/>
</dbReference>
<keyword evidence="3" id="KW-0460">Magnesium</keyword>
<evidence type="ECO:0000313" key="7">
    <source>
        <dbReference type="Proteomes" id="UP000202031"/>
    </source>
</evidence>
<name>A0A1X9SLM5_9BACT</name>
<gene>
    <name evidence="6" type="ORF">CLAN_0383</name>
</gene>
<dbReference type="Gene3D" id="3.90.79.10">
    <property type="entry name" value="Nucleoside Triphosphate Pyrophosphohydrolase"/>
    <property type="match status" value="1"/>
</dbReference>
<accession>A0A1X9SLM5</accession>
<dbReference type="GO" id="GO:0008768">
    <property type="term" value="F:UDP-sugar diphosphatase activity"/>
    <property type="evidence" value="ECO:0007669"/>
    <property type="project" value="TreeGrafter"/>
</dbReference>
<dbReference type="GO" id="GO:0006753">
    <property type="term" value="P:nucleoside phosphate metabolic process"/>
    <property type="evidence" value="ECO:0007669"/>
    <property type="project" value="TreeGrafter"/>
</dbReference>
<dbReference type="InterPro" id="IPR004385">
    <property type="entry name" value="NDP_pyrophosphatase"/>
</dbReference>
<dbReference type="KEGG" id="clx:CLAN_0383"/>
<evidence type="ECO:0000256" key="3">
    <source>
        <dbReference type="PIRSR" id="PIRSR604385-2"/>
    </source>
</evidence>
<feature type="binding site" evidence="3">
    <location>
        <position position="103"/>
    </location>
    <ligand>
        <name>Mg(2+)</name>
        <dbReference type="ChEBI" id="CHEBI:18420"/>
        <label>1</label>
    </ligand>
</feature>
<keyword evidence="2" id="KW-0378">Hydrolase</keyword>
<dbReference type="NCBIfam" id="TIGR00052">
    <property type="entry name" value="nudix-type nucleoside diphosphatase, YffH/AdpP family"/>
    <property type="match status" value="1"/>
</dbReference>
<sequence>MDFTISDLRVVALKESKFVKPFSILYNQDGKNKRWDCVEAHDSVSCLLYHREFESFLFVRQFRPSVWYYQEKNQTPIKNGLTYELCAGIMDKGLDTKATIIEEILEETGYRVGGVERVTSSFTALGFGANAQTLFYGEIDESMKVSSGGGVDDEKIELIFIKRDEILSFIYDESKVKAPNLQFSILWWLINKKAKFD</sequence>
<feature type="domain" description="Nudix hydrolase" evidence="5">
    <location>
        <begin position="39"/>
        <end position="183"/>
    </location>
</feature>
<dbReference type="InterPro" id="IPR000086">
    <property type="entry name" value="NUDIX_hydrolase_dom"/>
</dbReference>
<organism evidence="6 7">
    <name type="scientific">Campylobacter lanienae NCTC 13004</name>
    <dbReference type="NCBI Taxonomy" id="1031753"/>
    <lineage>
        <taxon>Bacteria</taxon>
        <taxon>Pseudomonadati</taxon>
        <taxon>Campylobacterota</taxon>
        <taxon>Epsilonproteobacteria</taxon>
        <taxon>Campylobacterales</taxon>
        <taxon>Campylobacteraceae</taxon>
        <taxon>Campylobacter</taxon>
    </lineage>
</organism>
<dbReference type="AlphaFoldDB" id="A0A1X9SLM5"/>